<dbReference type="STRING" id="90262.A0A1X2I2N5"/>
<dbReference type="AlphaFoldDB" id="A0A1X2I2N5"/>
<evidence type="ECO:0000259" key="8">
    <source>
        <dbReference type="PROSITE" id="PS50006"/>
    </source>
</evidence>
<feature type="compositionally biased region" description="Low complexity" evidence="7">
    <location>
        <begin position="429"/>
        <end position="440"/>
    </location>
</feature>
<dbReference type="SUPFAM" id="SSF57850">
    <property type="entry name" value="RING/U-box"/>
    <property type="match status" value="1"/>
</dbReference>
<dbReference type="InterPro" id="IPR008984">
    <property type="entry name" value="SMAD_FHA_dom_sf"/>
</dbReference>
<evidence type="ECO:0000313" key="11">
    <source>
        <dbReference type="Proteomes" id="UP000193560"/>
    </source>
</evidence>
<sequence length="568" mass="61029">MPTGRSRSQSTSSPNSSRPTQASPLLSRGFASLRRSHRHTTSIEQQRQSTPATDSSSSSRRRNMDTPAVATGDDNNNTAATVGPSSATTSPPVQEHKIRLVPNIGVTTRCFVFDVIERTLHSGVVLKFGRYSDRNSCSERLSFKSKVVSRCHAEIWQENGKIYIKDSGSSSGTFVNRARLSPANTASRAYAIQDGDLIQLGVDYKGGIQPMYRAVRMRFEVDRSPTLQQTAFSRVAFRQLKHCLRSSLGPASSNNNNNKNKNNGLASTPEANDTDDIASLTQETGKKALTSAEPHALTQLSSSSAAGAAASSSTTSLSSLDIQECCICLYSMGPGQALFIAPCSHLYHYRCLHPLLIQNFPGFSCPLCRTYSDLDANVAVEKEQVKEILGLDRKDTITVKKQQKSKAAATTSTDLDQSVPNTSLLTAVSASSSSSSSSSSPPLPPPIPLSPTHNTIPALDDMMVTSDTEMRSSAAATSNNNNNNNHASSSSGSGTEEDEEEEEHHHHHHARAHPTTITGRRKSTGPDGTGFLATTLVGSPSPFELMMPSTPTPMDTDSPPHQHPSYLA</sequence>
<feature type="region of interest" description="Disordered" evidence="7">
    <location>
        <begin position="1"/>
        <end position="94"/>
    </location>
</feature>
<dbReference type="GO" id="GO:0016567">
    <property type="term" value="P:protein ubiquitination"/>
    <property type="evidence" value="ECO:0007669"/>
    <property type="project" value="TreeGrafter"/>
</dbReference>
<evidence type="ECO:0000256" key="1">
    <source>
        <dbReference type="ARBA" id="ARBA00022679"/>
    </source>
</evidence>
<keyword evidence="3 6" id="KW-0863">Zinc-finger</keyword>
<dbReference type="GO" id="GO:0061630">
    <property type="term" value="F:ubiquitin protein ligase activity"/>
    <property type="evidence" value="ECO:0007669"/>
    <property type="project" value="TreeGrafter"/>
</dbReference>
<keyword evidence="1" id="KW-0808">Transferase</keyword>
<feature type="region of interest" description="Disordered" evidence="7">
    <location>
        <begin position="469"/>
        <end position="568"/>
    </location>
</feature>
<evidence type="ECO:0000313" key="10">
    <source>
        <dbReference type="EMBL" id="ORZ07870.1"/>
    </source>
</evidence>
<evidence type="ECO:0000256" key="7">
    <source>
        <dbReference type="SAM" id="MobiDB-lite"/>
    </source>
</evidence>
<evidence type="ECO:0000256" key="6">
    <source>
        <dbReference type="PROSITE-ProRule" id="PRU00175"/>
    </source>
</evidence>
<dbReference type="Pfam" id="PF00498">
    <property type="entry name" value="FHA"/>
    <property type="match status" value="1"/>
</dbReference>
<dbReference type="GO" id="GO:0000151">
    <property type="term" value="C:ubiquitin ligase complex"/>
    <property type="evidence" value="ECO:0007669"/>
    <property type="project" value="TreeGrafter"/>
</dbReference>
<dbReference type="GO" id="GO:0008270">
    <property type="term" value="F:zinc ion binding"/>
    <property type="evidence" value="ECO:0007669"/>
    <property type="project" value="UniProtKB-KW"/>
</dbReference>
<dbReference type="PROSITE" id="PS50089">
    <property type="entry name" value="ZF_RING_2"/>
    <property type="match status" value="1"/>
</dbReference>
<dbReference type="InterPro" id="IPR000253">
    <property type="entry name" value="FHA_dom"/>
</dbReference>
<proteinExistence type="predicted"/>
<dbReference type="Proteomes" id="UP000193560">
    <property type="component" value="Unassembled WGS sequence"/>
</dbReference>
<evidence type="ECO:0000256" key="2">
    <source>
        <dbReference type="ARBA" id="ARBA00022723"/>
    </source>
</evidence>
<keyword evidence="4" id="KW-0833">Ubl conjugation pathway</keyword>
<feature type="compositionally biased region" description="Polar residues" evidence="7">
    <location>
        <begin position="73"/>
        <end position="92"/>
    </location>
</feature>
<dbReference type="EMBL" id="MCGE01000033">
    <property type="protein sequence ID" value="ORZ07870.1"/>
    <property type="molecule type" value="Genomic_DNA"/>
</dbReference>
<feature type="region of interest" description="Disordered" evidence="7">
    <location>
        <begin position="427"/>
        <end position="457"/>
    </location>
</feature>
<feature type="compositionally biased region" description="Low complexity" evidence="7">
    <location>
        <begin position="1"/>
        <end position="20"/>
    </location>
</feature>
<feature type="domain" description="RING-type" evidence="9">
    <location>
        <begin position="325"/>
        <end position="369"/>
    </location>
</feature>
<keyword evidence="2" id="KW-0479">Metal-binding</keyword>
<evidence type="ECO:0000256" key="4">
    <source>
        <dbReference type="ARBA" id="ARBA00022786"/>
    </source>
</evidence>
<dbReference type="PROSITE" id="PS50006">
    <property type="entry name" value="FHA_DOMAIN"/>
    <property type="match status" value="1"/>
</dbReference>
<evidence type="ECO:0000256" key="5">
    <source>
        <dbReference type="ARBA" id="ARBA00022833"/>
    </source>
</evidence>
<feature type="compositionally biased region" description="Polar residues" evidence="7">
    <location>
        <begin position="42"/>
        <end position="54"/>
    </location>
</feature>
<organism evidence="10 11">
    <name type="scientific">Absidia repens</name>
    <dbReference type="NCBI Taxonomy" id="90262"/>
    <lineage>
        <taxon>Eukaryota</taxon>
        <taxon>Fungi</taxon>
        <taxon>Fungi incertae sedis</taxon>
        <taxon>Mucoromycota</taxon>
        <taxon>Mucoromycotina</taxon>
        <taxon>Mucoromycetes</taxon>
        <taxon>Mucorales</taxon>
        <taxon>Cunninghamellaceae</taxon>
        <taxon>Absidia</taxon>
    </lineage>
</organism>
<dbReference type="GO" id="GO:0006511">
    <property type="term" value="P:ubiquitin-dependent protein catabolic process"/>
    <property type="evidence" value="ECO:0007669"/>
    <property type="project" value="TreeGrafter"/>
</dbReference>
<feature type="compositionally biased region" description="Low complexity" evidence="7">
    <location>
        <begin position="254"/>
        <end position="263"/>
    </location>
</feature>
<evidence type="ECO:0008006" key="12">
    <source>
        <dbReference type="Google" id="ProtNLM"/>
    </source>
</evidence>
<protein>
    <recommendedName>
        <fullName evidence="12">SMAD/FHA domain-containing protein</fullName>
    </recommendedName>
</protein>
<dbReference type="Pfam" id="PF17123">
    <property type="entry name" value="zf-RING_11"/>
    <property type="match status" value="1"/>
</dbReference>
<dbReference type="SMART" id="SM00240">
    <property type="entry name" value="FHA"/>
    <property type="match status" value="1"/>
</dbReference>
<feature type="region of interest" description="Disordered" evidence="7">
    <location>
        <begin position="248"/>
        <end position="273"/>
    </location>
</feature>
<dbReference type="OrthoDB" id="687730at2759"/>
<dbReference type="PANTHER" id="PTHR15067">
    <property type="entry name" value="E3 UBIQUITIN-PROTEIN LIGASE RNF8"/>
    <property type="match status" value="1"/>
</dbReference>
<dbReference type="SUPFAM" id="SSF49879">
    <property type="entry name" value="SMAD/FHA domain"/>
    <property type="match status" value="1"/>
</dbReference>
<feature type="compositionally biased region" description="Low complexity" evidence="7">
    <location>
        <begin position="546"/>
        <end position="559"/>
    </location>
</feature>
<dbReference type="SMART" id="SM00184">
    <property type="entry name" value="RING"/>
    <property type="match status" value="1"/>
</dbReference>
<dbReference type="InterPro" id="IPR013083">
    <property type="entry name" value="Znf_RING/FYVE/PHD"/>
</dbReference>
<comment type="caution">
    <text evidence="10">The sequence shown here is derived from an EMBL/GenBank/DDBJ whole genome shotgun (WGS) entry which is preliminary data.</text>
</comment>
<evidence type="ECO:0000256" key="3">
    <source>
        <dbReference type="ARBA" id="ARBA00022771"/>
    </source>
</evidence>
<dbReference type="Gene3D" id="3.30.40.10">
    <property type="entry name" value="Zinc/RING finger domain, C3HC4 (zinc finger)"/>
    <property type="match status" value="1"/>
</dbReference>
<dbReference type="GO" id="GO:0032153">
    <property type="term" value="C:cell division site"/>
    <property type="evidence" value="ECO:0007669"/>
    <property type="project" value="TreeGrafter"/>
</dbReference>
<feature type="domain" description="FHA" evidence="8">
    <location>
        <begin position="126"/>
        <end position="180"/>
    </location>
</feature>
<dbReference type="GO" id="GO:0005829">
    <property type="term" value="C:cytosol"/>
    <property type="evidence" value="ECO:0007669"/>
    <property type="project" value="TreeGrafter"/>
</dbReference>
<accession>A0A1X2I2N5</accession>
<feature type="compositionally biased region" description="Low complexity" evidence="7">
    <location>
        <begin position="472"/>
        <end position="494"/>
    </location>
</feature>
<gene>
    <name evidence="10" type="ORF">BCR42DRAFT_149149</name>
</gene>
<keyword evidence="11" id="KW-1185">Reference proteome</keyword>
<reference evidence="10 11" key="1">
    <citation type="submission" date="2016-07" db="EMBL/GenBank/DDBJ databases">
        <title>Pervasive Adenine N6-methylation of Active Genes in Fungi.</title>
        <authorList>
            <consortium name="DOE Joint Genome Institute"/>
            <person name="Mondo S.J."/>
            <person name="Dannebaum R.O."/>
            <person name="Kuo R.C."/>
            <person name="Labutti K."/>
            <person name="Haridas S."/>
            <person name="Kuo A."/>
            <person name="Salamov A."/>
            <person name="Ahrendt S.R."/>
            <person name="Lipzen A."/>
            <person name="Sullivan W."/>
            <person name="Andreopoulos W.B."/>
            <person name="Clum A."/>
            <person name="Lindquist E."/>
            <person name="Daum C."/>
            <person name="Ramamoorthy G.K."/>
            <person name="Gryganskyi A."/>
            <person name="Culley D."/>
            <person name="Magnuson J.K."/>
            <person name="James T.Y."/>
            <person name="O'Malley M.A."/>
            <person name="Stajich J.E."/>
            <person name="Spatafora J.W."/>
            <person name="Visel A."/>
            <person name="Grigoriev I.V."/>
        </authorList>
    </citation>
    <scope>NUCLEOTIDE SEQUENCE [LARGE SCALE GENOMIC DNA]</scope>
    <source>
        <strain evidence="10 11">NRRL 1336</strain>
    </source>
</reference>
<dbReference type="PANTHER" id="PTHR15067:SF7">
    <property type="entry name" value="E3 UBIQUITIN-PROTEIN LIGASE DMA1-RELATED"/>
    <property type="match status" value="1"/>
</dbReference>
<evidence type="ECO:0000259" key="9">
    <source>
        <dbReference type="PROSITE" id="PS50089"/>
    </source>
</evidence>
<keyword evidence="5" id="KW-0862">Zinc</keyword>
<dbReference type="Gene3D" id="2.60.200.20">
    <property type="match status" value="1"/>
</dbReference>
<dbReference type="InterPro" id="IPR001841">
    <property type="entry name" value="Znf_RING"/>
</dbReference>
<name>A0A1X2I2N5_9FUNG</name>